<dbReference type="GO" id="GO:0004497">
    <property type="term" value="F:monooxygenase activity"/>
    <property type="evidence" value="ECO:0007669"/>
    <property type="project" value="UniProtKB-KW"/>
</dbReference>
<dbReference type="InterPro" id="IPR049892">
    <property type="entry name" value="AA9"/>
</dbReference>
<keyword evidence="3" id="KW-0136">Cellulose degradation</keyword>
<keyword evidence="14" id="KW-0732">Signal</keyword>
<keyword evidence="17" id="KW-1185">Reference proteome</keyword>
<keyword evidence="9" id="KW-0624">Polysaccharide degradation</keyword>
<evidence type="ECO:0000256" key="2">
    <source>
        <dbReference type="ARBA" id="ARBA00022723"/>
    </source>
</evidence>
<reference evidence="16" key="1">
    <citation type="submission" date="2023-03" db="EMBL/GenBank/DDBJ databases">
        <title>Massive genome expansion in bonnet fungi (Mycena s.s.) driven by repeated elements and novel gene families across ecological guilds.</title>
        <authorList>
            <consortium name="Lawrence Berkeley National Laboratory"/>
            <person name="Harder C.B."/>
            <person name="Miyauchi S."/>
            <person name="Viragh M."/>
            <person name="Kuo A."/>
            <person name="Thoen E."/>
            <person name="Andreopoulos B."/>
            <person name="Lu D."/>
            <person name="Skrede I."/>
            <person name="Drula E."/>
            <person name="Henrissat B."/>
            <person name="Morin E."/>
            <person name="Kohler A."/>
            <person name="Barry K."/>
            <person name="LaButti K."/>
            <person name="Morin E."/>
            <person name="Salamov A."/>
            <person name="Lipzen A."/>
            <person name="Mereny Z."/>
            <person name="Hegedus B."/>
            <person name="Baldrian P."/>
            <person name="Stursova M."/>
            <person name="Weitz H."/>
            <person name="Taylor A."/>
            <person name="Grigoriev I.V."/>
            <person name="Nagy L.G."/>
            <person name="Martin F."/>
            <person name="Kauserud H."/>
        </authorList>
    </citation>
    <scope>NUCLEOTIDE SEQUENCE</scope>
    <source>
        <strain evidence="16">9284</strain>
    </source>
</reference>
<feature type="domain" description="Auxiliary Activity family 9 catalytic" evidence="15">
    <location>
        <begin position="16"/>
        <end position="223"/>
    </location>
</feature>
<feature type="chain" id="PRO_5041948667" description="lytic cellulose monooxygenase (C4-dehydrogenating)" evidence="14">
    <location>
        <begin position="16"/>
        <end position="309"/>
    </location>
</feature>
<evidence type="ECO:0000256" key="11">
    <source>
        <dbReference type="ARBA" id="ARBA00045077"/>
    </source>
</evidence>
<dbReference type="CDD" id="cd21175">
    <property type="entry name" value="LPMO_AA9"/>
    <property type="match status" value="1"/>
</dbReference>
<comment type="catalytic activity">
    <reaction evidence="11">
        <text>[(1-&gt;4)-beta-D-glucosyl]n+m + reduced acceptor + O2 = 4-dehydro-beta-D-glucosyl-[(1-&gt;4)-beta-D-glucosyl]n-1 + [(1-&gt;4)-beta-D-glucosyl]m + acceptor + H2O.</text>
        <dbReference type="EC" id="1.14.99.56"/>
    </reaction>
</comment>
<dbReference type="InterPro" id="IPR005103">
    <property type="entry name" value="AA9_LPMO"/>
</dbReference>
<evidence type="ECO:0000313" key="16">
    <source>
        <dbReference type="EMBL" id="KAJ7644134.1"/>
    </source>
</evidence>
<dbReference type="Proteomes" id="UP001221142">
    <property type="component" value="Unassembled WGS sequence"/>
</dbReference>
<keyword evidence="16" id="KW-0378">Hydrolase</keyword>
<keyword evidence="5" id="KW-0186">Copper</keyword>
<feature type="signal peptide" evidence="14">
    <location>
        <begin position="1"/>
        <end position="15"/>
    </location>
</feature>
<dbReference type="EC" id="1.14.99.56" evidence="12"/>
<evidence type="ECO:0000313" key="17">
    <source>
        <dbReference type="Proteomes" id="UP001221142"/>
    </source>
</evidence>
<evidence type="ECO:0000256" key="10">
    <source>
        <dbReference type="ARBA" id="ARBA00044502"/>
    </source>
</evidence>
<accession>A0AAD7FX52</accession>
<feature type="region of interest" description="Disordered" evidence="13">
    <location>
        <begin position="239"/>
        <end position="282"/>
    </location>
</feature>
<gene>
    <name evidence="16" type="ORF">FB45DRAFT_897026</name>
</gene>
<comment type="caution">
    <text evidence="16">The sequence shown here is derived from an EMBL/GenBank/DDBJ whole genome shotgun (WGS) entry which is preliminary data.</text>
</comment>
<evidence type="ECO:0000256" key="5">
    <source>
        <dbReference type="ARBA" id="ARBA00023008"/>
    </source>
</evidence>
<evidence type="ECO:0000256" key="8">
    <source>
        <dbReference type="ARBA" id="ARBA00023277"/>
    </source>
</evidence>
<keyword evidence="7" id="KW-1015">Disulfide bond</keyword>
<dbReference type="AlphaFoldDB" id="A0AAD7FX52"/>
<dbReference type="GO" id="GO:0046872">
    <property type="term" value="F:metal ion binding"/>
    <property type="evidence" value="ECO:0007669"/>
    <property type="project" value="UniProtKB-KW"/>
</dbReference>
<comment type="similarity">
    <text evidence="10">Belongs to the polysaccharide monooxygenase AA9 family.</text>
</comment>
<keyword evidence="4" id="KW-0560">Oxidoreductase</keyword>
<sequence length="309" mass="31507">MKFAVLSALIIPVAGHGWVGSIAVAGKTYQGNGLGTSGSASCIRQVDTNSPVTSVSDPNLACGPNAQLAQDVANANPGDSIDVNWVSTAGAWFHDVGPLLTYLASCGSASCTQFDASQAMWFKIQQSGRDANGWVQAELNSGAPANFTLPANLAPGNYLLRHEIIALQNGVSPGGAEFYASCSQLVVAGSESGGPTQSELVKLPGAYSATDPGILVDVYTNPNAPYTFPGPPIAAFVAQGGGGGNAPASPATTPAQPQPSAGTTSPSKTPTLSPPAAPSASGTCVLRRNVLTPKKQWHRSLRNLAFFSK</sequence>
<dbReference type="PANTHER" id="PTHR33353:SF6">
    <property type="entry name" value="ENDOGLUCANASE IV"/>
    <property type="match status" value="1"/>
</dbReference>
<keyword evidence="6" id="KW-0503">Monooxygenase</keyword>
<evidence type="ECO:0000256" key="12">
    <source>
        <dbReference type="ARBA" id="ARBA00047174"/>
    </source>
</evidence>
<keyword evidence="2" id="KW-0479">Metal-binding</keyword>
<dbReference type="Gene3D" id="2.70.50.70">
    <property type="match status" value="1"/>
</dbReference>
<evidence type="ECO:0000256" key="9">
    <source>
        <dbReference type="ARBA" id="ARBA00023326"/>
    </source>
</evidence>
<dbReference type="PANTHER" id="PTHR33353">
    <property type="entry name" value="PUTATIVE (AFU_ORTHOLOGUE AFUA_1G12560)-RELATED"/>
    <property type="match status" value="1"/>
</dbReference>
<evidence type="ECO:0000256" key="6">
    <source>
        <dbReference type="ARBA" id="ARBA00023033"/>
    </source>
</evidence>
<proteinExistence type="inferred from homology"/>
<dbReference type="Pfam" id="PF03443">
    <property type="entry name" value="AA9"/>
    <property type="match status" value="1"/>
</dbReference>
<organism evidence="16 17">
    <name type="scientific">Roridomyces roridus</name>
    <dbReference type="NCBI Taxonomy" id="1738132"/>
    <lineage>
        <taxon>Eukaryota</taxon>
        <taxon>Fungi</taxon>
        <taxon>Dikarya</taxon>
        <taxon>Basidiomycota</taxon>
        <taxon>Agaricomycotina</taxon>
        <taxon>Agaricomycetes</taxon>
        <taxon>Agaricomycetidae</taxon>
        <taxon>Agaricales</taxon>
        <taxon>Marasmiineae</taxon>
        <taxon>Mycenaceae</taxon>
        <taxon>Roridomyces</taxon>
    </lineage>
</organism>
<evidence type="ECO:0000256" key="4">
    <source>
        <dbReference type="ARBA" id="ARBA00023002"/>
    </source>
</evidence>
<evidence type="ECO:0000256" key="7">
    <source>
        <dbReference type="ARBA" id="ARBA00023157"/>
    </source>
</evidence>
<evidence type="ECO:0000256" key="14">
    <source>
        <dbReference type="SAM" id="SignalP"/>
    </source>
</evidence>
<protein>
    <recommendedName>
        <fullName evidence="12">lytic cellulose monooxygenase (C4-dehydrogenating)</fullName>
        <ecNumber evidence="12">1.14.99.56</ecNumber>
    </recommendedName>
</protein>
<comment type="cofactor">
    <cofactor evidence="1">
        <name>Cu(2+)</name>
        <dbReference type="ChEBI" id="CHEBI:29036"/>
    </cofactor>
</comment>
<evidence type="ECO:0000256" key="3">
    <source>
        <dbReference type="ARBA" id="ARBA00023001"/>
    </source>
</evidence>
<evidence type="ECO:0000256" key="1">
    <source>
        <dbReference type="ARBA" id="ARBA00001973"/>
    </source>
</evidence>
<feature type="compositionally biased region" description="Low complexity" evidence="13">
    <location>
        <begin position="246"/>
        <end position="271"/>
    </location>
</feature>
<name>A0AAD7FX52_9AGAR</name>
<dbReference type="GO" id="GO:0016787">
    <property type="term" value="F:hydrolase activity"/>
    <property type="evidence" value="ECO:0007669"/>
    <property type="project" value="UniProtKB-KW"/>
</dbReference>
<keyword evidence="8" id="KW-0119">Carbohydrate metabolism</keyword>
<dbReference type="EMBL" id="JARKIF010000003">
    <property type="protein sequence ID" value="KAJ7644134.1"/>
    <property type="molecule type" value="Genomic_DNA"/>
</dbReference>
<evidence type="ECO:0000259" key="15">
    <source>
        <dbReference type="Pfam" id="PF03443"/>
    </source>
</evidence>
<dbReference type="GO" id="GO:0030245">
    <property type="term" value="P:cellulose catabolic process"/>
    <property type="evidence" value="ECO:0007669"/>
    <property type="project" value="UniProtKB-KW"/>
</dbReference>
<evidence type="ECO:0000256" key="13">
    <source>
        <dbReference type="SAM" id="MobiDB-lite"/>
    </source>
</evidence>